<keyword evidence="4" id="KW-1185">Reference proteome</keyword>
<evidence type="ECO:0000313" key="3">
    <source>
        <dbReference type="EMBL" id="QJD80873.1"/>
    </source>
</evidence>
<name>A0A7L5DU78_9BACT</name>
<evidence type="ECO:0000313" key="4">
    <source>
        <dbReference type="Proteomes" id="UP000501128"/>
    </source>
</evidence>
<evidence type="ECO:0000256" key="1">
    <source>
        <dbReference type="ARBA" id="ARBA00009820"/>
    </source>
</evidence>
<dbReference type="RefSeq" id="WP_169552893.1">
    <property type="nucleotide sequence ID" value="NZ_CP051677.1"/>
</dbReference>
<dbReference type="Gene3D" id="2.120.10.30">
    <property type="entry name" value="TolB, C-terminal domain"/>
    <property type="match status" value="1"/>
</dbReference>
<dbReference type="SUPFAM" id="SSF69304">
    <property type="entry name" value="Tricorn protease N-terminal domain"/>
    <property type="match status" value="1"/>
</dbReference>
<organism evidence="3 4">
    <name type="scientific">Spirosoma rhododendri</name>
    <dbReference type="NCBI Taxonomy" id="2728024"/>
    <lineage>
        <taxon>Bacteria</taxon>
        <taxon>Pseudomonadati</taxon>
        <taxon>Bacteroidota</taxon>
        <taxon>Cytophagia</taxon>
        <taxon>Cytophagales</taxon>
        <taxon>Cytophagaceae</taxon>
        <taxon>Spirosoma</taxon>
    </lineage>
</organism>
<dbReference type="EMBL" id="CP051677">
    <property type="protein sequence ID" value="QJD80873.1"/>
    <property type="molecule type" value="Genomic_DNA"/>
</dbReference>
<evidence type="ECO:0000256" key="2">
    <source>
        <dbReference type="SAM" id="MobiDB-lite"/>
    </source>
</evidence>
<dbReference type="InterPro" id="IPR011659">
    <property type="entry name" value="WD40"/>
</dbReference>
<dbReference type="AlphaFoldDB" id="A0A7L5DU78"/>
<dbReference type="Pfam" id="PF07676">
    <property type="entry name" value="PD40"/>
    <property type="match status" value="4"/>
</dbReference>
<gene>
    <name evidence="3" type="ORF">HH216_22450</name>
</gene>
<dbReference type="KEGG" id="srho:HH216_22450"/>
<feature type="region of interest" description="Disordered" evidence="2">
    <location>
        <begin position="178"/>
        <end position="204"/>
    </location>
</feature>
<sequence>MPARFITYLPKTISLLLGLTTATLAQKPVVSRLEIYDLATNSRRVVRQDSVRFEAPNWTRDGRLIINQEGLLYGVRISDGQKTKINTGSATNCNNDHGLTFDGQTLIISNNVRKASGKGSTSTILTLPLAGGQPKQLTDTTAGHSYWHGVSPDGKTLVFTGERSTGEAGKTNFDIYAIPRTGGPETRLTNSPSLDDGPEYSPDGKSVYFNSVRSGRMQIWRMNADGSQPKQLTDDAYSNWFAHPSPDGQWFVFISYLEDQGSNHPADKAVMLRLMNVKTGQLRELARFTGGQGTINVPSWSPDSKSFAFVSY</sequence>
<accession>A0A7L5DU78</accession>
<reference evidence="3 4" key="1">
    <citation type="submission" date="2020-04" db="EMBL/GenBank/DDBJ databases">
        <title>Genome sequencing of novel species.</title>
        <authorList>
            <person name="Heo J."/>
            <person name="Kim S.-J."/>
            <person name="Kim J.-S."/>
            <person name="Hong S.-B."/>
            <person name="Kwon S.-W."/>
        </authorList>
    </citation>
    <scope>NUCLEOTIDE SEQUENCE [LARGE SCALE GENOMIC DNA]</scope>
    <source>
        <strain evidence="3 4">CJU-R4</strain>
    </source>
</reference>
<protein>
    <submittedName>
        <fullName evidence="3">TolB family protein</fullName>
    </submittedName>
</protein>
<proteinExistence type="inferred from homology"/>
<dbReference type="PANTHER" id="PTHR36842">
    <property type="entry name" value="PROTEIN TOLB HOMOLOG"/>
    <property type="match status" value="1"/>
</dbReference>
<dbReference type="PANTHER" id="PTHR36842:SF1">
    <property type="entry name" value="PROTEIN TOLB"/>
    <property type="match status" value="1"/>
</dbReference>
<dbReference type="InterPro" id="IPR011042">
    <property type="entry name" value="6-blade_b-propeller_TolB-like"/>
</dbReference>
<dbReference type="Proteomes" id="UP000501128">
    <property type="component" value="Chromosome"/>
</dbReference>
<comment type="similarity">
    <text evidence="1">Belongs to the TolB family.</text>
</comment>